<accession>A0ABR3IQB3</accession>
<evidence type="ECO:0000313" key="2">
    <source>
        <dbReference type="EMBL" id="KAL0945478.1"/>
    </source>
</evidence>
<sequence>MPNVQRSIEESIESRPLDKPDDHAPIEQACIPSAQEPQTGTQLSQPAGAPDPQADSVTFTAKHLQGGGEPDLLIQSSDGALFHVHTWILNGASTNAFDGLASKAGSTHLTTAAVSIVDEAASTLDIILRAVYRIREWRQDPSTNALIEAVDCFEKYGLSPASYVSAVPITEGGATRFPSENRSPIFDALLSRAHDDALTIYALAGHYDLHDLAVAVSEHLLSLKMSDVDEDLALRMQTTYFMKLLMLHHERQKALKEIVEPPPAVHPPTPGSGSRKHDDIQLKWKMAVANLIWDADPIHGLSVSDLEGTLEAALEGEHCESCRENFVDRIRDVLVKWECVKTTID</sequence>
<gene>
    <name evidence="2" type="ORF">HGRIS_000964</name>
</gene>
<dbReference type="EMBL" id="JASNQZ010000018">
    <property type="protein sequence ID" value="KAL0945478.1"/>
    <property type="molecule type" value="Genomic_DNA"/>
</dbReference>
<feature type="region of interest" description="Disordered" evidence="1">
    <location>
        <begin position="1"/>
        <end position="55"/>
    </location>
</feature>
<feature type="compositionally biased region" description="Basic and acidic residues" evidence="1">
    <location>
        <begin position="7"/>
        <end position="25"/>
    </location>
</feature>
<dbReference type="Proteomes" id="UP001556367">
    <property type="component" value="Unassembled WGS sequence"/>
</dbReference>
<comment type="caution">
    <text evidence="2">The sequence shown here is derived from an EMBL/GenBank/DDBJ whole genome shotgun (WGS) entry which is preliminary data.</text>
</comment>
<proteinExistence type="predicted"/>
<organism evidence="2 3">
    <name type="scientific">Hohenbuehelia grisea</name>
    <dbReference type="NCBI Taxonomy" id="104357"/>
    <lineage>
        <taxon>Eukaryota</taxon>
        <taxon>Fungi</taxon>
        <taxon>Dikarya</taxon>
        <taxon>Basidiomycota</taxon>
        <taxon>Agaricomycotina</taxon>
        <taxon>Agaricomycetes</taxon>
        <taxon>Agaricomycetidae</taxon>
        <taxon>Agaricales</taxon>
        <taxon>Pleurotineae</taxon>
        <taxon>Pleurotaceae</taxon>
        <taxon>Hohenbuehelia</taxon>
    </lineage>
</organism>
<reference evidence="3" key="1">
    <citation type="submission" date="2024-06" db="EMBL/GenBank/DDBJ databases">
        <title>Multi-omics analyses provide insights into the biosynthesis of the anticancer antibiotic pleurotin in Hohenbuehelia grisea.</title>
        <authorList>
            <person name="Weaver J.A."/>
            <person name="Alberti F."/>
        </authorList>
    </citation>
    <scope>NUCLEOTIDE SEQUENCE [LARGE SCALE GENOMIC DNA]</scope>
    <source>
        <strain evidence="3">T-177</strain>
    </source>
</reference>
<evidence type="ECO:0000256" key="1">
    <source>
        <dbReference type="SAM" id="MobiDB-lite"/>
    </source>
</evidence>
<keyword evidence="3" id="KW-1185">Reference proteome</keyword>
<name>A0ABR3IQB3_9AGAR</name>
<protein>
    <recommendedName>
        <fullName evidence="4">BTB domain-containing protein</fullName>
    </recommendedName>
</protein>
<evidence type="ECO:0000313" key="3">
    <source>
        <dbReference type="Proteomes" id="UP001556367"/>
    </source>
</evidence>
<evidence type="ECO:0008006" key="4">
    <source>
        <dbReference type="Google" id="ProtNLM"/>
    </source>
</evidence>
<feature type="compositionally biased region" description="Polar residues" evidence="1">
    <location>
        <begin position="35"/>
        <end position="45"/>
    </location>
</feature>